<dbReference type="FunFam" id="3.40.50.300:FF:001091">
    <property type="entry name" value="Probable disease resistance protein At1g61300"/>
    <property type="match status" value="1"/>
</dbReference>
<dbReference type="RefSeq" id="XP_011071970.1">
    <property type="nucleotide sequence ID" value="XM_011073668.2"/>
</dbReference>
<sequence length="906" mass="103369">MADAGITFLLENGALLVKSYYDLISGADAELKQLRDEVALLKAYLRQASRKEQKDDPLREMERQIREAIYDAEDTIDSCLTDAGVANTKFFKLIRNLRPKRGSLATEVKSLRKDTVTPLLNKAETFFANMQTGEGSGKSLDGSNKSVQEPLRNLRQKVPSIKQDKIVGFEEEEKTVLGYLMEKRPKLDVISIIGMPGLGKTTLAWKVFQNEDVKYEFPIRIWVNVSQELNMKDVLVTILKGFRKNDDLSRLDYDDLLESVCDSLKTTRFLLVLDDVWTVDALEAIKKVLPIDNMMAKVLITTRHENVGTHANVKRKPHKLAFLKEMKSWELLRLKVFEDDPCPGYLESTGKQIAKKCGGLPLALVVIGGILVDQFSKAQGSTAILSAWEDVEENVSRYFKDYVKDEDKEKGTADVVALSYNKLPDALRDCFLYLGVFREDYEIPAWTLTRLWIAEGFIQHEDGESLEKTAEENLNDLISRNLVMVEKRNHINEVKTCRVHDVIRQFCISKADEQNLFKEIKKSKEGVLHPPVADIDKYRRLCMHSNLSDFLSSARRLKGPGIRSFLCFYNESFAMEAKYISTIPDAFPLLRVLDYMSVKFNQFPSKITKLIHLRYITLSWDDLDFLPEAISELWNLQTLVIDTKCRTIDVEANIWKLIQLRHLKTKAAIKLLEIKGEGRKAGENLQTLSRLSPESCKDEVFTKARNLKRLGISGRLHNLLEAHCSLENLAFLENLKLVNDLSYELETGKSLRSLLQPKFLPRKLKRLTLSATYLDWSDMSTLGEIDTLQVLKLKNKAFSRGSRWKVQDGSFEKLQFLLIANTDLIYWVASAGHFPSLRCLVLRNCEKLSEIPLCLAESLEKLDIAHVPDSAFDSAKKIQEKKELMSLGQENARWGTFELKLPAGHK</sequence>
<evidence type="ECO:0000256" key="4">
    <source>
        <dbReference type="ARBA" id="ARBA00022741"/>
    </source>
</evidence>
<dbReference type="Gene3D" id="3.80.10.10">
    <property type="entry name" value="Ribonuclease Inhibitor"/>
    <property type="match status" value="1"/>
</dbReference>
<dbReference type="Gene3D" id="3.40.50.300">
    <property type="entry name" value="P-loop containing nucleotide triphosphate hydrolases"/>
    <property type="match status" value="1"/>
</dbReference>
<evidence type="ECO:0000256" key="3">
    <source>
        <dbReference type="ARBA" id="ARBA00022737"/>
    </source>
</evidence>
<dbReference type="InterPro" id="IPR041118">
    <property type="entry name" value="Rx_N"/>
</dbReference>
<dbReference type="SUPFAM" id="SSF52058">
    <property type="entry name" value="L domain-like"/>
    <property type="match status" value="1"/>
</dbReference>
<keyword evidence="5" id="KW-0611">Plant defense</keyword>
<protein>
    <submittedName>
        <fullName evidence="13">Late blight resistance protein homolog R1A-10</fullName>
    </submittedName>
</protein>
<dbReference type="Pfam" id="PF00931">
    <property type="entry name" value="NB-ARC"/>
    <property type="match status" value="1"/>
</dbReference>
<reference evidence="13" key="1">
    <citation type="journal article" date="2012" name="BMC Genomics">
        <title>Development and validation of genic-SSR markers in sesame by RNA-seq.</title>
        <authorList>
            <person name="Zhang H."/>
            <person name="Wei L."/>
            <person name="Miao H."/>
            <person name="Zhang T."/>
            <person name="Wang C."/>
        </authorList>
    </citation>
    <scope>NUCLEOTIDE SEQUENCE</scope>
</reference>
<dbReference type="GO" id="GO:0098542">
    <property type="term" value="P:defense response to other organism"/>
    <property type="evidence" value="ECO:0007669"/>
    <property type="project" value="TreeGrafter"/>
</dbReference>
<dbReference type="InParanoid" id="A0A6I9SPB4"/>
<dbReference type="AlphaFoldDB" id="A0A6I9SPB4"/>
<dbReference type="PANTHER" id="PTHR23155">
    <property type="entry name" value="DISEASE RESISTANCE PROTEIN RP"/>
    <property type="match status" value="1"/>
</dbReference>
<dbReference type="GO" id="GO:0005524">
    <property type="term" value="F:ATP binding"/>
    <property type="evidence" value="ECO:0007669"/>
    <property type="project" value="UniProtKB-KW"/>
</dbReference>
<gene>
    <name evidence="13" type="primary">LOC105157293</name>
</gene>
<organism evidence="12 13">
    <name type="scientific">Sesamum indicum</name>
    <name type="common">Oriental sesame</name>
    <name type="synonym">Sesamum orientale</name>
    <dbReference type="NCBI Taxonomy" id="4182"/>
    <lineage>
        <taxon>Eukaryota</taxon>
        <taxon>Viridiplantae</taxon>
        <taxon>Streptophyta</taxon>
        <taxon>Embryophyta</taxon>
        <taxon>Tracheophyta</taxon>
        <taxon>Spermatophyta</taxon>
        <taxon>Magnoliopsida</taxon>
        <taxon>eudicotyledons</taxon>
        <taxon>Gunneridae</taxon>
        <taxon>Pentapetalae</taxon>
        <taxon>asterids</taxon>
        <taxon>lamiids</taxon>
        <taxon>Lamiales</taxon>
        <taxon>Pedaliaceae</taxon>
        <taxon>Sesamum</taxon>
    </lineage>
</organism>
<evidence type="ECO:0000256" key="6">
    <source>
        <dbReference type="ARBA" id="ARBA00022840"/>
    </source>
</evidence>
<dbReference type="GeneID" id="105157293"/>
<evidence type="ECO:0000259" key="10">
    <source>
        <dbReference type="Pfam" id="PF23559"/>
    </source>
</evidence>
<keyword evidence="2" id="KW-0433">Leucine-rich repeat</keyword>
<dbReference type="InterPro" id="IPR055414">
    <property type="entry name" value="LRR_R13L4/SHOC2-like"/>
</dbReference>
<keyword evidence="4" id="KW-0547">Nucleotide-binding</keyword>
<dbReference type="InterPro" id="IPR036388">
    <property type="entry name" value="WH-like_DNA-bd_sf"/>
</dbReference>
<evidence type="ECO:0000256" key="7">
    <source>
        <dbReference type="SAM" id="Coils"/>
    </source>
</evidence>
<keyword evidence="12" id="KW-1185">Reference proteome</keyword>
<feature type="coiled-coil region" evidence="7">
    <location>
        <begin position="17"/>
        <end position="51"/>
    </location>
</feature>
<reference evidence="13" key="2">
    <citation type="submission" date="2025-08" db="UniProtKB">
        <authorList>
            <consortium name="RefSeq"/>
        </authorList>
    </citation>
    <scope>IDENTIFICATION</scope>
</reference>
<dbReference type="Pfam" id="PF23598">
    <property type="entry name" value="LRR_14"/>
    <property type="match status" value="1"/>
</dbReference>
<proteinExistence type="inferred from homology"/>
<dbReference type="InterPro" id="IPR038005">
    <property type="entry name" value="RX-like_CC"/>
</dbReference>
<dbReference type="GO" id="GO:0043531">
    <property type="term" value="F:ADP binding"/>
    <property type="evidence" value="ECO:0007669"/>
    <property type="project" value="InterPro"/>
</dbReference>
<dbReference type="InterPro" id="IPR002182">
    <property type="entry name" value="NB-ARC"/>
</dbReference>
<keyword evidence="6" id="KW-0067">ATP-binding</keyword>
<evidence type="ECO:0000259" key="11">
    <source>
        <dbReference type="Pfam" id="PF23598"/>
    </source>
</evidence>
<evidence type="ECO:0000256" key="2">
    <source>
        <dbReference type="ARBA" id="ARBA00022614"/>
    </source>
</evidence>
<dbReference type="PANTHER" id="PTHR23155:SF1193">
    <property type="entry name" value="DISEASE RESISTANCE PROTEIN RPP13-RELATED"/>
    <property type="match status" value="1"/>
</dbReference>
<name>A0A6I9SPB4_SESIN</name>
<dbReference type="Gene3D" id="1.20.5.4130">
    <property type="match status" value="1"/>
</dbReference>
<feature type="domain" description="Disease resistance N-terminal" evidence="9">
    <location>
        <begin position="7"/>
        <end position="87"/>
    </location>
</feature>
<evidence type="ECO:0000256" key="1">
    <source>
        <dbReference type="ARBA" id="ARBA00008894"/>
    </source>
</evidence>
<evidence type="ECO:0000313" key="13">
    <source>
        <dbReference type="RefSeq" id="XP_011071970.1"/>
    </source>
</evidence>
<dbReference type="CDD" id="cd14798">
    <property type="entry name" value="RX-CC_like"/>
    <property type="match status" value="1"/>
</dbReference>
<dbReference type="Pfam" id="PF23559">
    <property type="entry name" value="WHD_DRP"/>
    <property type="match status" value="1"/>
</dbReference>
<dbReference type="FunFam" id="1.10.10.10:FF:000322">
    <property type="entry name" value="Probable disease resistance protein At1g63360"/>
    <property type="match status" value="1"/>
</dbReference>
<dbReference type="SUPFAM" id="SSF52540">
    <property type="entry name" value="P-loop containing nucleoside triphosphate hydrolases"/>
    <property type="match status" value="1"/>
</dbReference>
<accession>A0A6I9SPB4</accession>
<evidence type="ECO:0000256" key="5">
    <source>
        <dbReference type="ARBA" id="ARBA00022821"/>
    </source>
</evidence>
<evidence type="ECO:0000259" key="8">
    <source>
        <dbReference type="Pfam" id="PF00931"/>
    </source>
</evidence>
<feature type="domain" description="NB-ARC" evidence="8">
    <location>
        <begin position="173"/>
        <end position="339"/>
    </location>
</feature>
<comment type="similarity">
    <text evidence="1">Belongs to the disease resistance NB-LRR family.</text>
</comment>
<dbReference type="InterPro" id="IPR032675">
    <property type="entry name" value="LRR_dom_sf"/>
</dbReference>
<keyword evidence="7" id="KW-0175">Coiled coil</keyword>
<dbReference type="InterPro" id="IPR042197">
    <property type="entry name" value="Apaf_helical"/>
</dbReference>
<feature type="domain" description="Disease resistance protein winged helix" evidence="10">
    <location>
        <begin position="436"/>
        <end position="506"/>
    </location>
</feature>
<dbReference type="Pfam" id="PF18052">
    <property type="entry name" value="Rx_N"/>
    <property type="match status" value="1"/>
</dbReference>
<dbReference type="Gene3D" id="1.10.10.10">
    <property type="entry name" value="Winged helix-like DNA-binding domain superfamily/Winged helix DNA-binding domain"/>
    <property type="match status" value="1"/>
</dbReference>
<keyword evidence="3" id="KW-0677">Repeat</keyword>
<evidence type="ECO:0000313" key="12">
    <source>
        <dbReference type="Proteomes" id="UP000504604"/>
    </source>
</evidence>
<dbReference type="InterPro" id="IPR027417">
    <property type="entry name" value="P-loop_NTPase"/>
</dbReference>
<dbReference type="GO" id="GO:0051607">
    <property type="term" value="P:defense response to virus"/>
    <property type="evidence" value="ECO:0007669"/>
    <property type="project" value="UniProtKB-ARBA"/>
</dbReference>
<dbReference type="Gene3D" id="1.10.8.430">
    <property type="entry name" value="Helical domain of apoptotic protease-activating factors"/>
    <property type="match status" value="1"/>
</dbReference>
<dbReference type="InterPro" id="IPR058922">
    <property type="entry name" value="WHD_DRP"/>
</dbReference>
<dbReference type="Proteomes" id="UP000504604">
    <property type="component" value="Linkage group LG3"/>
</dbReference>
<feature type="domain" description="Disease resistance R13L4/SHOC-2-like LRR" evidence="11">
    <location>
        <begin position="579"/>
        <end position="847"/>
    </location>
</feature>
<dbReference type="InterPro" id="IPR044974">
    <property type="entry name" value="Disease_R_plants"/>
</dbReference>
<dbReference type="OrthoDB" id="878488at2759"/>
<dbReference type="PRINTS" id="PR00364">
    <property type="entry name" value="DISEASERSIST"/>
</dbReference>
<evidence type="ECO:0000259" key="9">
    <source>
        <dbReference type="Pfam" id="PF18052"/>
    </source>
</evidence>
<dbReference type="KEGG" id="sind:105157293"/>